<dbReference type="PANTHER" id="PTHR36840:SF1">
    <property type="entry name" value="BLL5714 PROTEIN"/>
    <property type="match status" value="1"/>
</dbReference>
<accession>A0ABW4GAJ2</accession>
<feature type="transmembrane region" description="Helical" evidence="1">
    <location>
        <begin position="289"/>
        <end position="312"/>
    </location>
</feature>
<sequence>MSDAGERHASWLELFFDLVVVVAVAQLAHRLQHPTWGDVALFAILYYAVWSVWTSLTLYSNVRAEKTHLRSMLIGMFGIAVMAAAAPDVAHAIPGVGTHDEWFIAAYVTCRMSASRSIQAAGTVMTSWPAAQLGAGITPWIASLGMDDEWRYYLWGIGIALDIAFSIAQSRRPERLVSELKAQAGRLRARELRRAARSGRLLEARYLEEPKAAVLDPGHLGERLGLFVIIVLGEAVMQVVMASSGLSWDRYLGLAAVAGFGLIVSLWWLTLQYGLSAVPEIHERGLKPFVALPAHYAMTAGIIATAAGLGAVAAEPAEHLHGGVQWVLCGGLAIYFAASTVLGLASGAGRRWIWGWAVPSIVLPPAIAGLAGLVPAWSVVALLLAVTLWRVAYKPKAAVIARTDSV</sequence>
<feature type="transmembrane region" description="Helical" evidence="1">
    <location>
        <begin position="40"/>
        <end position="59"/>
    </location>
</feature>
<dbReference type="EMBL" id="JBHUCM010000017">
    <property type="protein sequence ID" value="MFD1539535.1"/>
    <property type="molecule type" value="Genomic_DNA"/>
</dbReference>
<feature type="transmembrane region" description="Helical" evidence="1">
    <location>
        <begin position="12"/>
        <end position="28"/>
    </location>
</feature>
<keyword evidence="3" id="KW-1185">Reference proteome</keyword>
<keyword evidence="1" id="KW-1133">Transmembrane helix</keyword>
<evidence type="ECO:0000256" key="1">
    <source>
        <dbReference type="SAM" id="Phobius"/>
    </source>
</evidence>
<keyword evidence="1" id="KW-0472">Membrane</keyword>
<feature type="transmembrane region" description="Helical" evidence="1">
    <location>
        <begin position="224"/>
        <end position="245"/>
    </location>
</feature>
<dbReference type="PANTHER" id="PTHR36840">
    <property type="entry name" value="BLL5714 PROTEIN"/>
    <property type="match status" value="1"/>
</dbReference>
<protein>
    <submittedName>
        <fullName evidence="2">Low temperature requirement protein A</fullName>
    </submittedName>
</protein>
<dbReference type="InterPro" id="IPR010640">
    <property type="entry name" value="Low_temperature_requirement_A"/>
</dbReference>
<keyword evidence="1" id="KW-0812">Transmembrane</keyword>
<organism evidence="2 3">
    <name type="scientific">Nonomuraea guangzhouensis</name>
    <dbReference type="NCBI Taxonomy" id="1291555"/>
    <lineage>
        <taxon>Bacteria</taxon>
        <taxon>Bacillati</taxon>
        <taxon>Actinomycetota</taxon>
        <taxon>Actinomycetes</taxon>
        <taxon>Streptosporangiales</taxon>
        <taxon>Streptosporangiaceae</taxon>
        <taxon>Nonomuraea</taxon>
    </lineage>
</organism>
<comment type="caution">
    <text evidence="2">The sequence shown here is derived from an EMBL/GenBank/DDBJ whole genome shotgun (WGS) entry which is preliminary data.</text>
</comment>
<name>A0ABW4GAJ2_9ACTN</name>
<reference evidence="3" key="1">
    <citation type="journal article" date="2019" name="Int. J. Syst. Evol. Microbiol.">
        <title>The Global Catalogue of Microorganisms (GCM) 10K type strain sequencing project: providing services to taxonomists for standard genome sequencing and annotation.</title>
        <authorList>
            <consortium name="The Broad Institute Genomics Platform"/>
            <consortium name="The Broad Institute Genome Sequencing Center for Infectious Disease"/>
            <person name="Wu L."/>
            <person name="Ma J."/>
        </authorList>
    </citation>
    <scope>NUCLEOTIDE SEQUENCE [LARGE SCALE GENOMIC DNA]</scope>
    <source>
        <strain evidence="3">CGMCC 1.15399</strain>
    </source>
</reference>
<feature type="transmembrane region" description="Helical" evidence="1">
    <location>
        <begin position="324"/>
        <end position="345"/>
    </location>
</feature>
<gene>
    <name evidence="2" type="ORF">ACFSJ0_20945</name>
</gene>
<feature type="transmembrane region" description="Helical" evidence="1">
    <location>
        <begin position="71"/>
        <end position="93"/>
    </location>
</feature>
<evidence type="ECO:0000313" key="2">
    <source>
        <dbReference type="EMBL" id="MFD1539535.1"/>
    </source>
</evidence>
<feature type="transmembrane region" description="Helical" evidence="1">
    <location>
        <begin position="251"/>
        <end position="269"/>
    </location>
</feature>
<dbReference type="RefSeq" id="WP_219535169.1">
    <property type="nucleotide sequence ID" value="NZ_JAHKRM010000025.1"/>
</dbReference>
<feature type="transmembrane region" description="Helical" evidence="1">
    <location>
        <begin position="376"/>
        <end position="393"/>
    </location>
</feature>
<proteinExistence type="predicted"/>
<dbReference type="Pfam" id="PF06772">
    <property type="entry name" value="LtrA"/>
    <property type="match status" value="1"/>
</dbReference>
<dbReference type="Proteomes" id="UP001597097">
    <property type="component" value="Unassembled WGS sequence"/>
</dbReference>
<evidence type="ECO:0000313" key="3">
    <source>
        <dbReference type="Proteomes" id="UP001597097"/>
    </source>
</evidence>